<dbReference type="EMBL" id="LT622867">
    <property type="protein sequence ID" value="SCW22110.1"/>
    <property type="molecule type" value="Genomic_DNA"/>
</dbReference>
<dbReference type="GO" id="GO:0006400">
    <property type="term" value="P:tRNA modification"/>
    <property type="evidence" value="ECO:0007669"/>
    <property type="project" value="UniProtKB-UniRule"/>
</dbReference>
<evidence type="ECO:0000256" key="3">
    <source>
        <dbReference type="ARBA" id="ARBA00022741"/>
    </source>
</evidence>
<dbReference type="PANTHER" id="PTHR43033:SF1">
    <property type="entry name" value="TRNA(ILE)-LYSIDINE SYNTHASE-RELATED"/>
    <property type="match status" value="1"/>
</dbReference>
<accession>A0A1G4NTX3</accession>
<evidence type="ECO:0000256" key="1">
    <source>
        <dbReference type="ARBA" id="ARBA00022598"/>
    </source>
</evidence>
<proteinExistence type="inferred from homology"/>
<protein>
    <recommendedName>
        <fullName evidence="6">tRNA(Ile)-lysidine synthase, chloroplastic</fullName>
        <ecNumber evidence="6">6.3.4.19</ecNumber>
    </recommendedName>
    <alternativeName>
        <fullName evidence="6">tRNA(Ile)-2-lysyl-cytidine synthase</fullName>
    </alternativeName>
    <alternativeName>
        <fullName evidence="6">tRNA(Ile)-lysidine synthetase</fullName>
    </alternativeName>
</protein>
<comment type="caution">
    <text evidence="6">Lacks conserved residue(s) required for the propagation of feature annotation.</text>
</comment>
<dbReference type="GO" id="GO:0032267">
    <property type="term" value="F:tRNA(Ile)-lysidine synthase activity"/>
    <property type="evidence" value="ECO:0007669"/>
    <property type="project" value="UniProtKB-EC"/>
</dbReference>
<dbReference type="CDD" id="cd01992">
    <property type="entry name" value="TilS_N"/>
    <property type="match status" value="1"/>
</dbReference>
<comment type="subcellular location">
    <subcellularLocation>
        <location evidence="6">Plastid</location>
        <location evidence="6">Chloroplast</location>
    </subcellularLocation>
</comment>
<dbReference type="GO" id="GO:0005524">
    <property type="term" value="F:ATP binding"/>
    <property type="evidence" value="ECO:0007669"/>
    <property type="project" value="UniProtKB-KW"/>
</dbReference>
<keyword evidence="1 6" id="KW-0436">Ligase</keyword>
<reference evidence="8" key="2">
    <citation type="submission" date="2016-10" db="EMBL/GenBank/DDBJ databases">
        <authorList>
            <person name="de Groot N.N."/>
        </authorList>
    </citation>
    <scope>NUCLEOTIDE SEQUENCE</scope>
    <source>
        <strain evidence="8">HV00480</strain>
    </source>
</reference>
<dbReference type="HAMAP" id="MF_01161">
    <property type="entry name" value="tRNA_Ile_lys_synt"/>
    <property type="match status" value="1"/>
</dbReference>
<dbReference type="InterPro" id="IPR012795">
    <property type="entry name" value="tRNA_Ile_lys_synt_N"/>
</dbReference>
<name>A0A1G4NTX3_9FLOR</name>
<reference evidence="8" key="1">
    <citation type="submission" date="2016-10" db="EMBL/GenBank/DDBJ databases">
        <title>Chloroplast genomes as a tool to resolve red algal phylogenies: a case study in the Nemaliales.</title>
        <authorList>
            <person name="Costa J.F."/>
            <person name="Lin S.M."/>
            <person name="Macaya E.C."/>
            <person name="Fernandez-Garcia C."/>
            <person name="Verbruggen H."/>
        </authorList>
    </citation>
    <scope>NUCLEOTIDE SEQUENCE</scope>
    <source>
        <strain evidence="8">HV00480</strain>
    </source>
</reference>
<organism evidence="8">
    <name type="scientific">Hommersandiophycus borowitzkae</name>
    <dbReference type="NCBI Taxonomy" id="268573"/>
    <lineage>
        <taxon>Eukaryota</taxon>
        <taxon>Rhodophyta</taxon>
        <taxon>Florideophyceae</taxon>
        <taxon>Nemaliophycidae</taxon>
        <taxon>Nemaliales</taxon>
        <taxon>Liagoraceae</taxon>
        <taxon>Hommersandiophycus</taxon>
    </lineage>
</organism>
<keyword evidence="2 6" id="KW-0819">tRNA processing</keyword>
<evidence type="ECO:0000256" key="4">
    <source>
        <dbReference type="ARBA" id="ARBA00022840"/>
    </source>
</evidence>
<evidence type="ECO:0000259" key="7">
    <source>
        <dbReference type="Pfam" id="PF01171"/>
    </source>
</evidence>
<dbReference type="Gene3D" id="3.40.50.620">
    <property type="entry name" value="HUPs"/>
    <property type="match status" value="1"/>
</dbReference>
<dbReference type="InterPro" id="IPR011063">
    <property type="entry name" value="TilS/TtcA_N"/>
</dbReference>
<dbReference type="SUPFAM" id="SSF52402">
    <property type="entry name" value="Adenine nucleotide alpha hydrolases-like"/>
    <property type="match status" value="1"/>
</dbReference>
<dbReference type="RefSeq" id="YP_009313856.1">
    <property type="nucleotide sequence ID" value="NC_031659.1"/>
</dbReference>
<evidence type="ECO:0000256" key="2">
    <source>
        <dbReference type="ARBA" id="ARBA00022694"/>
    </source>
</evidence>
<geneLocation type="chloroplast" evidence="8"/>
<comment type="similarity">
    <text evidence="6">Belongs to the tRNA(Ile)-lysidine synthase family.</text>
</comment>
<feature type="domain" description="tRNA(Ile)-lysidine/2-thiocytidine synthase N-terminal" evidence="7">
    <location>
        <begin position="25"/>
        <end position="201"/>
    </location>
</feature>
<dbReference type="InterPro" id="IPR014729">
    <property type="entry name" value="Rossmann-like_a/b/a_fold"/>
</dbReference>
<dbReference type="GO" id="GO:0009507">
    <property type="term" value="C:chloroplast"/>
    <property type="evidence" value="ECO:0007669"/>
    <property type="project" value="UniProtKB-SubCell"/>
</dbReference>
<dbReference type="GeneID" id="29999014"/>
<gene>
    <name evidence="6 8" type="primary">tilS</name>
    <name evidence="8" type="ORF">HV00480_55</name>
</gene>
<keyword evidence="8" id="KW-0934">Plastid</keyword>
<evidence type="ECO:0000256" key="5">
    <source>
        <dbReference type="ARBA" id="ARBA00048539"/>
    </source>
</evidence>
<sequence length="318" mass="38479">MHSFLHCKLIQNLYHELKIDKGKSILLALSSGQDSLCLLKLFIDIQNITDITLGIVNIDHQCRQDSTINTKHIGNIIKNLNMPSYIYQLQPNQYSEAEFRDMRYQIYINTALRYSYDMIATAHTSTDRLETCLNNLLKGHNFDSLHGLVWKRKLYCNIDLIRPLLNFTRMEISWFCNYHALPIWFDYTNLHYQHRRNRIRYELVPYLQQYYQQDLEKHITKFLDNTYYDMEYLRQQTIKTYYNIKHPHYIAINYHILLRQHVNIQIRVLNLFLTYNGTITLTEQFINKVLKQLKNNTYSQQILFNLRLNIYQSWLYIK</sequence>
<comment type="function">
    <text evidence="6">Ligates lysine onto the cytidine present at position 34 of the AUA codon-specific tRNA(Ile) that contains the anticodon CAU, in an ATP-dependent manner. Cytidine is converted to lysidine, thus changing the amino acid specificity of the tRNA from methionine to isoleucine.</text>
</comment>
<keyword evidence="4" id="KW-0067">ATP-binding</keyword>
<comment type="catalytic activity">
    <reaction evidence="5 6">
        <text>cytidine(34) in tRNA(Ile2) + L-lysine + ATP = lysidine(34) in tRNA(Ile2) + AMP + diphosphate + H(+)</text>
        <dbReference type="Rhea" id="RHEA:43744"/>
        <dbReference type="Rhea" id="RHEA-COMP:10625"/>
        <dbReference type="Rhea" id="RHEA-COMP:10670"/>
        <dbReference type="ChEBI" id="CHEBI:15378"/>
        <dbReference type="ChEBI" id="CHEBI:30616"/>
        <dbReference type="ChEBI" id="CHEBI:32551"/>
        <dbReference type="ChEBI" id="CHEBI:33019"/>
        <dbReference type="ChEBI" id="CHEBI:82748"/>
        <dbReference type="ChEBI" id="CHEBI:83665"/>
        <dbReference type="ChEBI" id="CHEBI:456215"/>
        <dbReference type="EC" id="6.3.4.19"/>
    </reaction>
</comment>
<dbReference type="AlphaFoldDB" id="A0A1G4NTX3"/>
<dbReference type="InterPro" id="IPR012094">
    <property type="entry name" value="tRNA_Ile_lys_synt"/>
</dbReference>
<keyword evidence="8" id="KW-0150">Chloroplast</keyword>
<dbReference type="Pfam" id="PF01171">
    <property type="entry name" value="ATP_bind_3"/>
    <property type="match status" value="1"/>
</dbReference>
<evidence type="ECO:0000256" key="6">
    <source>
        <dbReference type="HAMAP-Rule" id="MF_01161"/>
    </source>
</evidence>
<dbReference type="EC" id="6.3.4.19" evidence="6"/>
<dbReference type="NCBIfam" id="TIGR02432">
    <property type="entry name" value="lysidine_TilS_N"/>
    <property type="match status" value="1"/>
</dbReference>
<evidence type="ECO:0000313" key="8">
    <source>
        <dbReference type="EMBL" id="SCW22110.1"/>
    </source>
</evidence>
<keyword evidence="3" id="KW-0547">Nucleotide-binding</keyword>
<dbReference type="PANTHER" id="PTHR43033">
    <property type="entry name" value="TRNA(ILE)-LYSIDINE SYNTHASE-RELATED"/>
    <property type="match status" value="1"/>
</dbReference>
<dbReference type="SUPFAM" id="SSF82829">
    <property type="entry name" value="MesJ substrate recognition domain-like"/>
    <property type="match status" value="1"/>
</dbReference>